<feature type="domain" description="Carbamoyltransferase C-terminal" evidence="3">
    <location>
        <begin position="393"/>
        <end position="536"/>
    </location>
</feature>
<dbReference type="SUPFAM" id="SSF53067">
    <property type="entry name" value="Actin-like ATPase domain"/>
    <property type="match status" value="1"/>
</dbReference>
<dbReference type="AlphaFoldDB" id="A0A3M2M1H6"/>
<evidence type="ECO:0008006" key="6">
    <source>
        <dbReference type="Google" id="ProtNLM"/>
    </source>
</evidence>
<dbReference type="Pfam" id="PF02543">
    <property type="entry name" value="Carbam_trans_N"/>
    <property type="match status" value="2"/>
</dbReference>
<dbReference type="Proteomes" id="UP000278673">
    <property type="component" value="Unassembled WGS sequence"/>
</dbReference>
<dbReference type="InterPro" id="IPR003696">
    <property type="entry name" value="Carbtransf_dom"/>
</dbReference>
<dbReference type="EMBL" id="RFFJ01000025">
    <property type="protein sequence ID" value="RMI43386.1"/>
    <property type="molecule type" value="Genomic_DNA"/>
</dbReference>
<evidence type="ECO:0000313" key="4">
    <source>
        <dbReference type="EMBL" id="RMI43386.1"/>
    </source>
</evidence>
<sequence>MLICGVKASHDGGIALLDGDRLAFSVEMEKLDNAPRYSPLGDLRRVTGVLRDQGVDPADVDRFVVDGWWPEAGRDEPGVMIGDGEERMFLPVAPYVEGFGQDGPLHRHTFKEYDFTPGSPGYASYCHAANHLLAAYCTSPFAARGEDALVLVWDGGTTPRLYLVDAGARSVRLVSSLLPLSGNYFSDFCSHFEPFHRDTSKMDKDTRIRYQLSVAGKAMAYAALGTPQPAAFPVFDRLVADFPTVSPDNAFALGEKVATERDRLLPGLSNADIIATLQEYLGRAVTDRLVRLVRRRFTGRRVNLCLGGGCALNIKWNSRMRATGLFTSVWVPPFPNDAGAAIGTACCEMFRETRHTALEWDVHSGPEVSVGTLPAGWTGTACDEEALAALLHTEGEPVVVLSGRAELGPRALGNRSILAPAVDPAMKGRLNRLKGREDYRPVAPICLTERAAEVFDPGGADPYMLFEHRLRGDWAERVPAVVHLDGTARLQTIDADASSATARVLAAYARLSGVPVLCNTSANHNGRGFFPDVASAARWGGTRYVWSGGVLYTRPGPAGDRVSR</sequence>
<dbReference type="Pfam" id="PF16861">
    <property type="entry name" value="Carbam_trans_C"/>
    <property type="match status" value="1"/>
</dbReference>
<evidence type="ECO:0000259" key="3">
    <source>
        <dbReference type="Pfam" id="PF16861"/>
    </source>
</evidence>
<dbReference type="Gene3D" id="3.90.870.20">
    <property type="entry name" value="Carbamoyltransferase, C-terminal domain"/>
    <property type="match status" value="1"/>
</dbReference>
<dbReference type="InterPro" id="IPR043129">
    <property type="entry name" value="ATPase_NBD"/>
</dbReference>
<dbReference type="PANTHER" id="PTHR34847">
    <property type="entry name" value="NODULATION PROTEIN U"/>
    <property type="match status" value="1"/>
</dbReference>
<gene>
    <name evidence="4" type="ORF">EBN88_07495</name>
</gene>
<evidence type="ECO:0000313" key="5">
    <source>
        <dbReference type="Proteomes" id="UP000278673"/>
    </source>
</evidence>
<protein>
    <recommendedName>
        <fullName evidence="6">Nodulation protein U</fullName>
    </recommendedName>
</protein>
<name>A0A3M2M1H6_9ACTN</name>
<dbReference type="InterPro" id="IPR031730">
    <property type="entry name" value="Carbam_trans_C"/>
</dbReference>
<comment type="similarity">
    <text evidence="1">Belongs to the NodU/CmcH family.</text>
</comment>
<keyword evidence="5" id="KW-1185">Reference proteome</keyword>
<accession>A0A3M2M1H6</accession>
<evidence type="ECO:0000256" key="1">
    <source>
        <dbReference type="ARBA" id="ARBA00006129"/>
    </source>
</evidence>
<dbReference type="GO" id="GO:0003824">
    <property type="term" value="F:catalytic activity"/>
    <property type="evidence" value="ECO:0007669"/>
    <property type="project" value="InterPro"/>
</dbReference>
<reference evidence="4 5" key="1">
    <citation type="submission" date="2018-10" db="EMBL/GenBank/DDBJ databases">
        <title>Isolation, diversity and antifungal activity of actinobacteria from wheat.</title>
        <authorList>
            <person name="Han C."/>
        </authorList>
    </citation>
    <scope>NUCLEOTIDE SEQUENCE [LARGE SCALE GENOMIC DNA]</scope>
    <source>
        <strain evidence="4 5">NEAU-YY642</strain>
    </source>
</reference>
<dbReference type="Gene3D" id="3.30.420.40">
    <property type="match status" value="1"/>
</dbReference>
<dbReference type="PANTHER" id="PTHR34847:SF1">
    <property type="entry name" value="NODULATION PROTEIN U"/>
    <property type="match status" value="1"/>
</dbReference>
<proteinExistence type="inferred from homology"/>
<dbReference type="InterPro" id="IPR038152">
    <property type="entry name" value="Carbam_trans_C_sf"/>
</dbReference>
<comment type="caution">
    <text evidence="4">The sequence shown here is derived from an EMBL/GenBank/DDBJ whole genome shotgun (WGS) entry which is preliminary data.</text>
</comment>
<feature type="domain" description="Carbamoyltransferase" evidence="2">
    <location>
        <begin position="3"/>
        <end position="69"/>
    </location>
</feature>
<feature type="domain" description="Carbamoyltransferase" evidence="2">
    <location>
        <begin position="123"/>
        <end position="346"/>
    </location>
</feature>
<evidence type="ECO:0000259" key="2">
    <source>
        <dbReference type="Pfam" id="PF02543"/>
    </source>
</evidence>
<dbReference type="InterPro" id="IPR051338">
    <property type="entry name" value="NodU/CmcH_Carbamoyltrnsfr"/>
</dbReference>
<dbReference type="RefSeq" id="WP_122183029.1">
    <property type="nucleotide sequence ID" value="NZ_RFFJ01000025.1"/>
</dbReference>
<organism evidence="4 5">
    <name type="scientific">Streptomyces triticirhizae</name>
    <dbReference type="NCBI Taxonomy" id="2483353"/>
    <lineage>
        <taxon>Bacteria</taxon>
        <taxon>Bacillati</taxon>
        <taxon>Actinomycetota</taxon>
        <taxon>Actinomycetes</taxon>
        <taxon>Kitasatosporales</taxon>
        <taxon>Streptomycetaceae</taxon>
        <taxon>Streptomyces</taxon>
    </lineage>
</organism>